<dbReference type="Pfam" id="PF13873">
    <property type="entry name" value="Myb_DNA-bind_5"/>
    <property type="match status" value="1"/>
</dbReference>
<comment type="subunit">
    <text evidence="1">Self-associates forming complexes of several hundred monomers.</text>
</comment>
<dbReference type="Gene3D" id="1.10.10.60">
    <property type="entry name" value="Homeodomain-like"/>
    <property type="match status" value="1"/>
</dbReference>
<name>A0AAD7ZBV9_DIPPU</name>
<dbReference type="Proteomes" id="UP001233999">
    <property type="component" value="Unassembled WGS sequence"/>
</dbReference>
<evidence type="ECO:0000256" key="3">
    <source>
        <dbReference type="ARBA" id="ARBA00023015"/>
    </source>
</evidence>
<dbReference type="EMBL" id="JASPKZ010009350">
    <property type="protein sequence ID" value="KAJ9577674.1"/>
    <property type="molecule type" value="Genomic_DNA"/>
</dbReference>
<evidence type="ECO:0000256" key="6">
    <source>
        <dbReference type="SAM" id="MobiDB-lite"/>
    </source>
</evidence>
<dbReference type="PANTHER" id="PTHR21411">
    <property type="entry name" value="APONTIC"/>
    <property type="match status" value="1"/>
</dbReference>
<keyword evidence="4" id="KW-0804">Transcription</keyword>
<evidence type="ECO:0000256" key="1">
    <source>
        <dbReference type="ARBA" id="ARBA00011764"/>
    </source>
</evidence>
<accession>A0AAD7ZBV9</accession>
<comment type="caution">
    <text evidence="8">The sequence shown here is derived from an EMBL/GenBank/DDBJ whole genome shotgun (WGS) entry which is preliminary data.</text>
</comment>
<comment type="function">
    <text evidence="5">Involved in transvection phenomena (= synapsis-dependent gene expression), where the synaptic pairing of chromosomes carrying genes with which zeste interacts influences the expression of these genes. Zeste binds to DNA and stimulates transcription from a nearby promoter.</text>
</comment>
<dbReference type="PANTHER" id="PTHR21411:SF0">
    <property type="entry name" value="REGULATORY PROTEIN ZESTE"/>
    <property type="match status" value="1"/>
</dbReference>
<evidence type="ECO:0000313" key="9">
    <source>
        <dbReference type="Proteomes" id="UP001233999"/>
    </source>
</evidence>
<protein>
    <recommendedName>
        <fullName evidence="2">Regulatory protein zeste</fullName>
    </recommendedName>
</protein>
<dbReference type="InterPro" id="IPR028002">
    <property type="entry name" value="Myb_DNA-bind_5"/>
</dbReference>
<dbReference type="AlphaFoldDB" id="A0AAD7ZBV9"/>
<evidence type="ECO:0000313" key="8">
    <source>
        <dbReference type="EMBL" id="KAJ9577674.1"/>
    </source>
</evidence>
<evidence type="ECO:0000259" key="7">
    <source>
        <dbReference type="Pfam" id="PF13873"/>
    </source>
</evidence>
<keyword evidence="9" id="KW-1185">Reference proteome</keyword>
<sequence length="140" mass="16348">MEIFSDKRTPPLRRIEKQYLIQLVNKYRQTVENKQINVVSIRQKTEGWELISREFSSMPNVSQRSGNQLRKCWSNMKQRSKKEKIKTWKHARSTRGGGPSSPPDRLQKMDTVFDCDGFGAETISSEESGNFISFYSFTNF</sequence>
<proteinExistence type="predicted"/>
<evidence type="ECO:0000256" key="5">
    <source>
        <dbReference type="ARBA" id="ARBA00025466"/>
    </source>
</evidence>
<reference evidence="8" key="2">
    <citation type="submission" date="2023-05" db="EMBL/GenBank/DDBJ databases">
        <authorList>
            <person name="Fouks B."/>
        </authorList>
    </citation>
    <scope>NUCLEOTIDE SEQUENCE</scope>
    <source>
        <strain evidence="8">Stay&amp;Tobe</strain>
        <tissue evidence="8">Testes</tissue>
    </source>
</reference>
<gene>
    <name evidence="8" type="ORF">L9F63_005754</name>
</gene>
<feature type="compositionally biased region" description="Basic residues" evidence="6">
    <location>
        <begin position="83"/>
        <end position="93"/>
    </location>
</feature>
<feature type="region of interest" description="Disordered" evidence="6">
    <location>
        <begin position="83"/>
        <end position="107"/>
    </location>
</feature>
<keyword evidence="3" id="KW-0805">Transcription regulation</keyword>
<organism evidence="8 9">
    <name type="scientific">Diploptera punctata</name>
    <name type="common">Pacific beetle cockroach</name>
    <dbReference type="NCBI Taxonomy" id="6984"/>
    <lineage>
        <taxon>Eukaryota</taxon>
        <taxon>Metazoa</taxon>
        <taxon>Ecdysozoa</taxon>
        <taxon>Arthropoda</taxon>
        <taxon>Hexapoda</taxon>
        <taxon>Insecta</taxon>
        <taxon>Pterygota</taxon>
        <taxon>Neoptera</taxon>
        <taxon>Polyneoptera</taxon>
        <taxon>Dictyoptera</taxon>
        <taxon>Blattodea</taxon>
        <taxon>Blaberoidea</taxon>
        <taxon>Blaberidae</taxon>
        <taxon>Diplopterinae</taxon>
        <taxon>Diploptera</taxon>
    </lineage>
</organism>
<reference evidence="8" key="1">
    <citation type="journal article" date="2023" name="IScience">
        <title>Live-bearing cockroach genome reveals convergent evolutionary mechanisms linked to viviparity in insects and beyond.</title>
        <authorList>
            <person name="Fouks B."/>
            <person name="Harrison M.C."/>
            <person name="Mikhailova A.A."/>
            <person name="Marchal E."/>
            <person name="English S."/>
            <person name="Carruthers M."/>
            <person name="Jennings E.C."/>
            <person name="Chiamaka E.L."/>
            <person name="Frigard R.A."/>
            <person name="Pippel M."/>
            <person name="Attardo G.M."/>
            <person name="Benoit J.B."/>
            <person name="Bornberg-Bauer E."/>
            <person name="Tobe S.S."/>
        </authorList>
    </citation>
    <scope>NUCLEOTIDE SEQUENCE</scope>
    <source>
        <strain evidence="8">Stay&amp;Tobe</strain>
    </source>
</reference>
<feature type="domain" description="Myb/SANT-like DNA-binding" evidence="7">
    <location>
        <begin position="16"/>
        <end position="84"/>
    </location>
</feature>
<evidence type="ECO:0000256" key="2">
    <source>
        <dbReference type="ARBA" id="ARBA00016807"/>
    </source>
</evidence>
<evidence type="ECO:0000256" key="4">
    <source>
        <dbReference type="ARBA" id="ARBA00023163"/>
    </source>
</evidence>